<feature type="region of interest" description="Disordered" evidence="2">
    <location>
        <begin position="369"/>
        <end position="394"/>
    </location>
</feature>
<sequence length="845" mass="99092">MNSNLNFKENYNNKDFKNQQNQEVNIQLSKFNSLDEQIISKDKISSYIKTDEDEIDSQEENDKFIEDEEINFQKYQDLMLQKNAISTGDKVLDEALLLLIFKSKDSRSTMDIQKLIRATYEMEFFKKLNLKQKNIENKLHEQICKELDHQYLKQGKIVFYQGAPPDRFYILLKGEVGILVKKQDQEIKAEIQEYLKKQDPENQKTQPLEKFLKKKQANSVQRIFNILVFQRAVKRVMVLLSFFRIMWGVIYSEAENLDGESNKSYELESPVKSLKMINSKGPNLIQKKQNSQIFKSQDQNINYNKRSMNSSLASIIHQNIEKMSSSKKRNGKQYMSKSNQLHVMDSLNQSKGRKTSIVDQINEFFQNDAFSEKQENDKIQKSQENSTQQKHYNSDFQININRSNSDEDNNQLLNYGQLKVYKKSIFVKKLQDVRRQSIQQESQKKYGKSYDNSPNKSIDSKRTSTIPLDIAQRRTSQVQFQHQMQEKIGNFNQEYNNDKDNGTKGKRLSFMARYSSQNKEQQQQNNTNNLMNLLPRVSKVNENNNSKQLSFLDMPNKNNDGSMRLRPSNSNKDNVCQPQPIKASPFKKTNSLMDIMEISNLKSKVAHKKKDKFRVFTTISQRLQELQNQVKDKKQNSEFQIIRQDSQNKNNGTGYFNKNQQLNKQNTYGQQANRPTLLQSYLLDQMHKEEREIEESEKKYQQLLEQREENRLNFGIQGRLKLKETKKQLKEIMNDYDFTQTENTGHFFYNDIFKYHHVLTISNGGVFGDTGILQGKPRNATLVCLTNCHFEGEQPNKVYLIKKGTIELTKKVDTLQQKGLQLRIAQLSKGQYFGEDDAILDRLYI</sequence>
<evidence type="ECO:0000313" key="4">
    <source>
        <dbReference type="EMBL" id="KRX10110.1"/>
    </source>
</evidence>
<dbReference type="OrthoDB" id="10690007at2759"/>
<dbReference type="GO" id="GO:0005829">
    <property type="term" value="C:cytosol"/>
    <property type="evidence" value="ECO:0007669"/>
    <property type="project" value="TreeGrafter"/>
</dbReference>
<dbReference type="InterPro" id="IPR018490">
    <property type="entry name" value="cNMP-bd_dom_sf"/>
</dbReference>
<feature type="domain" description="Cyclic nucleotide-binding" evidence="3">
    <location>
        <begin position="791"/>
        <end position="845"/>
    </location>
</feature>
<dbReference type="GO" id="GO:0030552">
    <property type="term" value="F:cAMP binding"/>
    <property type="evidence" value="ECO:0007669"/>
    <property type="project" value="TreeGrafter"/>
</dbReference>
<dbReference type="InParanoid" id="A0A0V0R6K3"/>
<evidence type="ECO:0000259" key="3">
    <source>
        <dbReference type="PROSITE" id="PS50042"/>
    </source>
</evidence>
<dbReference type="PANTHER" id="PTHR11635:SF152">
    <property type="entry name" value="CAMP-DEPENDENT PROTEIN KINASE TYPE I REGULATORY SUBUNIT-RELATED"/>
    <property type="match status" value="1"/>
</dbReference>
<evidence type="ECO:0000256" key="1">
    <source>
        <dbReference type="SAM" id="Coils"/>
    </source>
</evidence>
<feature type="domain" description="Cyclic nucleotide-binding" evidence="3">
    <location>
        <begin position="758"/>
        <end position="788"/>
    </location>
</feature>
<dbReference type="InterPro" id="IPR000595">
    <property type="entry name" value="cNMP-bd_dom"/>
</dbReference>
<accession>A0A0V0R6K3</accession>
<gene>
    <name evidence="4" type="ORF">PPERSA_08513</name>
</gene>
<name>A0A0V0R6K3_PSEPJ</name>
<dbReference type="EMBL" id="LDAU01000040">
    <property type="protein sequence ID" value="KRX10110.1"/>
    <property type="molecule type" value="Genomic_DNA"/>
</dbReference>
<organism evidence="4 5">
    <name type="scientific">Pseudocohnilembus persalinus</name>
    <name type="common">Ciliate</name>
    <dbReference type="NCBI Taxonomy" id="266149"/>
    <lineage>
        <taxon>Eukaryota</taxon>
        <taxon>Sar</taxon>
        <taxon>Alveolata</taxon>
        <taxon>Ciliophora</taxon>
        <taxon>Intramacronucleata</taxon>
        <taxon>Oligohymenophorea</taxon>
        <taxon>Scuticociliatia</taxon>
        <taxon>Philasterida</taxon>
        <taxon>Pseudocohnilembidae</taxon>
        <taxon>Pseudocohnilembus</taxon>
    </lineage>
</organism>
<feature type="domain" description="Cyclic nucleotide-binding" evidence="3">
    <location>
        <begin position="133"/>
        <end position="186"/>
    </location>
</feature>
<protein>
    <submittedName>
        <fullName evidence="4">Cyclic nucleotide-binding protein</fullName>
    </submittedName>
</protein>
<dbReference type="CDD" id="cd00038">
    <property type="entry name" value="CAP_ED"/>
    <property type="match status" value="1"/>
</dbReference>
<dbReference type="Proteomes" id="UP000054937">
    <property type="component" value="Unassembled WGS sequence"/>
</dbReference>
<keyword evidence="5" id="KW-1185">Reference proteome</keyword>
<proteinExistence type="predicted"/>
<dbReference type="PROSITE" id="PS50042">
    <property type="entry name" value="CNMP_BINDING_3"/>
    <property type="match status" value="3"/>
</dbReference>
<dbReference type="InterPro" id="IPR014710">
    <property type="entry name" value="RmlC-like_jellyroll"/>
</dbReference>
<feature type="coiled-coil region" evidence="1">
    <location>
        <begin position="686"/>
        <end position="742"/>
    </location>
</feature>
<dbReference type="PANTHER" id="PTHR11635">
    <property type="entry name" value="CAMP-DEPENDENT PROTEIN KINASE REGULATORY CHAIN"/>
    <property type="match status" value="1"/>
</dbReference>
<reference evidence="4 5" key="1">
    <citation type="journal article" date="2015" name="Sci. Rep.">
        <title>Genome of the facultative scuticociliatosis pathogen Pseudocohnilembus persalinus provides insight into its virulence through horizontal gene transfer.</title>
        <authorList>
            <person name="Xiong J."/>
            <person name="Wang G."/>
            <person name="Cheng J."/>
            <person name="Tian M."/>
            <person name="Pan X."/>
            <person name="Warren A."/>
            <person name="Jiang C."/>
            <person name="Yuan D."/>
            <person name="Miao W."/>
        </authorList>
    </citation>
    <scope>NUCLEOTIDE SEQUENCE [LARGE SCALE GENOMIC DNA]</scope>
    <source>
        <strain evidence="4">36N120E</strain>
    </source>
</reference>
<dbReference type="AlphaFoldDB" id="A0A0V0R6K3"/>
<evidence type="ECO:0000256" key="2">
    <source>
        <dbReference type="SAM" id="MobiDB-lite"/>
    </source>
</evidence>
<keyword evidence="1" id="KW-0175">Coiled coil</keyword>
<feature type="region of interest" description="Disordered" evidence="2">
    <location>
        <begin position="434"/>
        <end position="463"/>
    </location>
</feature>
<dbReference type="Gene3D" id="2.60.120.10">
    <property type="entry name" value="Jelly Rolls"/>
    <property type="match status" value="2"/>
</dbReference>
<feature type="coiled-coil region" evidence="1">
    <location>
        <begin position="616"/>
        <end position="643"/>
    </location>
</feature>
<dbReference type="SUPFAM" id="SSF51206">
    <property type="entry name" value="cAMP-binding domain-like"/>
    <property type="match status" value="2"/>
</dbReference>
<dbReference type="GO" id="GO:0005952">
    <property type="term" value="C:cAMP-dependent protein kinase complex"/>
    <property type="evidence" value="ECO:0007669"/>
    <property type="project" value="InterPro"/>
</dbReference>
<feature type="compositionally biased region" description="Polar residues" evidence="2">
    <location>
        <begin position="382"/>
        <end position="394"/>
    </location>
</feature>
<evidence type="ECO:0000313" key="5">
    <source>
        <dbReference type="Proteomes" id="UP000054937"/>
    </source>
</evidence>
<dbReference type="InterPro" id="IPR050503">
    <property type="entry name" value="cAMP-dep_PK_reg_su-like"/>
</dbReference>
<comment type="caution">
    <text evidence="4">The sequence shown here is derived from an EMBL/GenBank/DDBJ whole genome shotgun (WGS) entry which is preliminary data.</text>
</comment>
<dbReference type="GO" id="GO:0034236">
    <property type="term" value="F:protein kinase A catalytic subunit binding"/>
    <property type="evidence" value="ECO:0007669"/>
    <property type="project" value="TreeGrafter"/>
</dbReference>
<feature type="compositionally biased region" description="Basic and acidic residues" evidence="2">
    <location>
        <begin position="370"/>
        <end position="381"/>
    </location>
</feature>
<dbReference type="GO" id="GO:0004862">
    <property type="term" value="F:cAMP-dependent protein kinase inhibitor activity"/>
    <property type="evidence" value="ECO:0007669"/>
    <property type="project" value="TreeGrafter"/>
</dbReference>